<dbReference type="AlphaFoldDB" id="A0A6P9DKJ0"/>
<keyword evidence="2" id="KW-0548">Nucleotidyltransferase</keyword>
<evidence type="ECO:0000313" key="9">
    <source>
        <dbReference type="Proteomes" id="UP001652622"/>
    </source>
</evidence>
<keyword evidence="9" id="KW-1185">Reference proteome</keyword>
<dbReference type="RefSeq" id="XP_034291770.2">
    <property type="nucleotide sequence ID" value="XM_034435879.2"/>
</dbReference>
<dbReference type="Pfam" id="PF00075">
    <property type="entry name" value="RNase_H"/>
    <property type="match status" value="1"/>
</dbReference>
<evidence type="ECO:0000256" key="2">
    <source>
        <dbReference type="ARBA" id="ARBA00022695"/>
    </source>
</evidence>
<evidence type="ECO:0000256" key="3">
    <source>
        <dbReference type="ARBA" id="ARBA00022722"/>
    </source>
</evidence>
<evidence type="ECO:0000313" key="10">
    <source>
        <dbReference type="RefSeq" id="XP_034291770.2"/>
    </source>
</evidence>
<dbReference type="Proteomes" id="UP001652622">
    <property type="component" value="Unplaced"/>
</dbReference>
<keyword evidence="6" id="KW-0695">RNA-directed DNA polymerase</keyword>
<dbReference type="GeneID" id="117676423"/>
<dbReference type="InterPro" id="IPR036397">
    <property type="entry name" value="RNaseH_sf"/>
</dbReference>
<dbReference type="SUPFAM" id="SSF53098">
    <property type="entry name" value="Ribonuclease H-like"/>
    <property type="match status" value="2"/>
</dbReference>
<dbReference type="Gene3D" id="3.30.420.10">
    <property type="entry name" value="Ribonuclease H-like superfamily/Ribonuclease H"/>
    <property type="match status" value="2"/>
</dbReference>
<dbReference type="GO" id="GO:0015074">
    <property type="term" value="P:DNA integration"/>
    <property type="evidence" value="ECO:0007669"/>
    <property type="project" value="InterPro"/>
</dbReference>
<dbReference type="PROSITE" id="PS50879">
    <property type="entry name" value="RNASE_H_1"/>
    <property type="match status" value="1"/>
</dbReference>
<dbReference type="Pfam" id="PF17921">
    <property type="entry name" value="Integrase_H2C2"/>
    <property type="match status" value="1"/>
</dbReference>
<keyword evidence="3" id="KW-0540">Nuclease</keyword>
<dbReference type="InterPro" id="IPR012337">
    <property type="entry name" value="RNaseH-like_sf"/>
</dbReference>
<evidence type="ECO:0000256" key="5">
    <source>
        <dbReference type="ARBA" id="ARBA00022801"/>
    </source>
</evidence>
<dbReference type="Pfam" id="PF00665">
    <property type="entry name" value="rve"/>
    <property type="match status" value="1"/>
</dbReference>
<dbReference type="PROSITE" id="PS50994">
    <property type="entry name" value="INTEGRASE"/>
    <property type="match status" value="1"/>
</dbReference>
<dbReference type="InterPro" id="IPR001584">
    <property type="entry name" value="Integrase_cat-core"/>
</dbReference>
<evidence type="ECO:0000259" key="8">
    <source>
        <dbReference type="PROSITE" id="PS50994"/>
    </source>
</evidence>
<keyword evidence="5" id="KW-0378">Hydrolase</keyword>
<proteinExistence type="predicted"/>
<dbReference type="Gene3D" id="1.10.340.70">
    <property type="match status" value="1"/>
</dbReference>
<protein>
    <submittedName>
        <fullName evidence="10">Uncharacterized protein LOC117676423</fullName>
    </submittedName>
</protein>
<dbReference type="GO" id="GO:0004523">
    <property type="term" value="F:RNA-DNA hybrid ribonuclease activity"/>
    <property type="evidence" value="ECO:0007669"/>
    <property type="project" value="InterPro"/>
</dbReference>
<feature type="domain" description="Integrase catalytic" evidence="8">
    <location>
        <begin position="317"/>
        <end position="479"/>
    </location>
</feature>
<dbReference type="PANTHER" id="PTHR41694:SF5">
    <property type="entry name" value="RIBONUCLEASE H"/>
    <property type="match status" value="1"/>
</dbReference>
<dbReference type="PANTHER" id="PTHR41694">
    <property type="entry name" value="ENDOGENOUS RETROVIRUS GROUP K MEMBER POL PROTEIN"/>
    <property type="match status" value="1"/>
</dbReference>
<gene>
    <name evidence="10" type="primary">LOC117676423</name>
</gene>
<feature type="domain" description="RNase H type-1" evidence="7">
    <location>
        <begin position="51"/>
        <end position="197"/>
    </location>
</feature>
<dbReference type="KEGG" id="pgut:117676423"/>
<name>A0A6P9DKJ0_PANGU</name>
<keyword evidence="4" id="KW-0255">Endonuclease</keyword>
<dbReference type="GO" id="GO:0003676">
    <property type="term" value="F:nucleic acid binding"/>
    <property type="evidence" value="ECO:0007669"/>
    <property type="project" value="InterPro"/>
</dbReference>
<evidence type="ECO:0000256" key="4">
    <source>
        <dbReference type="ARBA" id="ARBA00022759"/>
    </source>
</evidence>
<dbReference type="InterPro" id="IPR002156">
    <property type="entry name" value="RNaseH_domain"/>
</dbReference>
<reference evidence="10" key="1">
    <citation type="submission" date="2025-08" db="UniProtKB">
        <authorList>
            <consortium name="RefSeq"/>
        </authorList>
    </citation>
    <scope>IDENTIFICATION</scope>
    <source>
        <tissue evidence="10">Blood</tissue>
    </source>
</reference>
<sequence>MIENPQGRLVMSNRLNPATLLPTEVDTQHNCLQVLDKVYSTRPDLTDIPLPNAQFNWYTDGSSYIVDGYQVSGYAIVDDEGVVESRPLGSGHSAQVAELWALIRALERAKGETLNVWTDSKYAFLTLHAHGAVYKERGFRDSAGESILHGHLISRLIEAVNKPKKVAVMHCKGHQRGDDKVAIGNRAADVEAREAAKQEGPLPDLSVCVAMDLGVIPPEIKPTYTQQESVKAVTDLKAQVEDGWYVLPDRRIFVPASMAWTLVRLAHETTHMGKTALELALGRDYYINGLAGVAAGTVAKCVTCAKVNPRQGPLLPPGAIPRSYIPMDYIMIDFTDMPRCGLFRALLVMVDMYTGWPEAFPTKTKQAREVARLLLKEIIPRFGIPSHISSDNGPEFVHHINQAVAKAVGIKWRFHSSFRPEAGRCVERMNRTLKERITKICTDSHLKWPDALPLALYAIRSSPRGQHKLSPYELMYGRPPGLLRRNLAGWPDLGHKGIWKWYKNLISKSRGFSDT</sequence>
<accession>A0A6P9DKJ0</accession>
<dbReference type="GO" id="GO:0003964">
    <property type="term" value="F:RNA-directed DNA polymerase activity"/>
    <property type="evidence" value="ECO:0007669"/>
    <property type="project" value="UniProtKB-KW"/>
</dbReference>
<dbReference type="InParanoid" id="A0A6P9DKJ0"/>
<evidence type="ECO:0000259" key="7">
    <source>
        <dbReference type="PROSITE" id="PS50879"/>
    </source>
</evidence>
<dbReference type="InterPro" id="IPR041588">
    <property type="entry name" value="Integrase_H2C2"/>
</dbReference>
<dbReference type="CDD" id="cd09273">
    <property type="entry name" value="RNase_HI_RT_Bel"/>
    <property type="match status" value="1"/>
</dbReference>
<evidence type="ECO:0000256" key="6">
    <source>
        <dbReference type="ARBA" id="ARBA00022918"/>
    </source>
</evidence>
<keyword evidence="1" id="KW-0808">Transferase</keyword>
<organism evidence="9 10">
    <name type="scientific">Pantherophis guttatus</name>
    <name type="common">Corn snake</name>
    <name type="synonym">Elaphe guttata</name>
    <dbReference type="NCBI Taxonomy" id="94885"/>
    <lineage>
        <taxon>Eukaryota</taxon>
        <taxon>Metazoa</taxon>
        <taxon>Chordata</taxon>
        <taxon>Craniata</taxon>
        <taxon>Vertebrata</taxon>
        <taxon>Euteleostomi</taxon>
        <taxon>Lepidosauria</taxon>
        <taxon>Squamata</taxon>
        <taxon>Bifurcata</taxon>
        <taxon>Unidentata</taxon>
        <taxon>Episquamata</taxon>
        <taxon>Toxicofera</taxon>
        <taxon>Serpentes</taxon>
        <taxon>Colubroidea</taxon>
        <taxon>Colubridae</taxon>
        <taxon>Colubrinae</taxon>
        <taxon>Pantherophis</taxon>
    </lineage>
</organism>
<evidence type="ECO:0000256" key="1">
    <source>
        <dbReference type="ARBA" id="ARBA00022679"/>
    </source>
</evidence>